<dbReference type="EMBL" id="RYZW01000098">
    <property type="protein sequence ID" value="TDZ48337.1"/>
    <property type="molecule type" value="Genomic_DNA"/>
</dbReference>
<feature type="compositionally biased region" description="Polar residues" evidence="1">
    <location>
        <begin position="17"/>
        <end position="29"/>
    </location>
</feature>
<keyword evidence="2" id="KW-1133">Transmembrane helix</keyword>
<evidence type="ECO:0000313" key="4">
    <source>
        <dbReference type="Proteomes" id="UP000295703"/>
    </source>
</evidence>
<evidence type="ECO:0000256" key="2">
    <source>
        <dbReference type="SAM" id="Phobius"/>
    </source>
</evidence>
<dbReference type="AlphaFoldDB" id="A0A4R8R599"/>
<keyword evidence="2" id="KW-0812">Transmembrane</keyword>
<proteinExistence type="predicted"/>
<dbReference type="Proteomes" id="UP000295703">
    <property type="component" value="Unassembled WGS sequence"/>
</dbReference>
<evidence type="ECO:0000256" key="1">
    <source>
        <dbReference type="SAM" id="MobiDB-lite"/>
    </source>
</evidence>
<protein>
    <submittedName>
        <fullName evidence="3">Uncharacterized protein</fullName>
    </submittedName>
</protein>
<gene>
    <name evidence="3" type="ORF">CTRI78_v008299</name>
</gene>
<reference evidence="3 4" key="1">
    <citation type="submission" date="2018-12" db="EMBL/GenBank/DDBJ databases">
        <title>Genome sequence and assembly of Colletotrichum trifolii.</title>
        <authorList>
            <person name="Gan P."/>
            <person name="Shirasu K."/>
        </authorList>
    </citation>
    <scope>NUCLEOTIDE SEQUENCE [LARGE SCALE GENOMIC DNA]</scope>
    <source>
        <strain evidence="3 4">543-2</strain>
    </source>
</reference>
<keyword evidence="4" id="KW-1185">Reference proteome</keyword>
<name>A0A4R8R599_COLTR</name>
<comment type="caution">
    <text evidence="3">The sequence shown here is derived from an EMBL/GenBank/DDBJ whole genome shotgun (WGS) entry which is preliminary data.</text>
</comment>
<feature type="region of interest" description="Disordered" evidence="1">
    <location>
        <begin position="1"/>
        <end position="29"/>
    </location>
</feature>
<evidence type="ECO:0000313" key="3">
    <source>
        <dbReference type="EMBL" id="TDZ48337.1"/>
    </source>
</evidence>
<sequence>MDSSANHTWGEIMSGATRRSNGAASSTLMPSSTTIKGWLVCVVLSLLNNLIDRVTRYQPKTAEQIARDERRRRRLGAWEKRYHDLERLHEMFAELDIPEIDNTVDVHEWLDLAFWRT</sequence>
<keyword evidence="2" id="KW-0472">Membrane</keyword>
<accession>A0A4R8R599</accession>
<organism evidence="3 4">
    <name type="scientific">Colletotrichum trifolii</name>
    <dbReference type="NCBI Taxonomy" id="5466"/>
    <lineage>
        <taxon>Eukaryota</taxon>
        <taxon>Fungi</taxon>
        <taxon>Dikarya</taxon>
        <taxon>Ascomycota</taxon>
        <taxon>Pezizomycotina</taxon>
        <taxon>Sordariomycetes</taxon>
        <taxon>Hypocreomycetidae</taxon>
        <taxon>Glomerellales</taxon>
        <taxon>Glomerellaceae</taxon>
        <taxon>Colletotrichum</taxon>
        <taxon>Colletotrichum orbiculare species complex</taxon>
    </lineage>
</organism>
<feature type="transmembrane region" description="Helical" evidence="2">
    <location>
        <begin position="35"/>
        <end position="51"/>
    </location>
</feature>